<dbReference type="PROSITE" id="PS00138">
    <property type="entry name" value="SUBTILASE_SER"/>
    <property type="match status" value="1"/>
</dbReference>
<evidence type="ECO:0000313" key="10">
    <source>
        <dbReference type="EMBL" id="AIC47804.1"/>
    </source>
</evidence>
<dbReference type="InterPro" id="IPR000209">
    <property type="entry name" value="Peptidase_S8/S53_dom"/>
</dbReference>
<dbReference type="InterPro" id="IPR015500">
    <property type="entry name" value="Peptidase_S8_subtilisin-rel"/>
</dbReference>
<dbReference type="SUPFAM" id="SSF52743">
    <property type="entry name" value="Subtilisin-like"/>
    <property type="match status" value="1"/>
</dbReference>
<dbReference type="PROSITE" id="PS51892">
    <property type="entry name" value="SUBTILASE"/>
    <property type="match status" value="1"/>
</dbReference>
<feature type="domain" description="Peptidase S8/S53" evidence="9">
    <location>
        <begin position="49"/>
        <end position="311"/>
    </location>
</feature>
<keyword evidence="7" id="KW-0472">Membrane</keyword>
<dbReference type="PROSITE" id="PS00136">
    <property type="entry name" value="SUBTILASE_ASP"/>
    <property type="match status" value="1"/>
</dbReference>
<dbReference type="PRINTS" id="PR00723">
    <property type="entry name" value="SUBTILISIN"/>
</dbReference>
<sequence>MRLRKLLAASLTLVSVFVFTQPVSADAIRDREYWIKDYGFNNAWKITKGAGVRVAVIDTGIDATHPDLVGAVAGGTDVSGLGNQNGTQPIGDISYHGTMVASLLAGRGHGSASSSNFSNGVIGTAPQAELLSVSMAFGEANLNTDDQVAKGIRWAVDNGAQVINLSLTRNSSDWPQSWDEAFLYAFEHDVVVVAAAGNRASGTDQVGAPATIPGVLVVAGVDRNAKASNQASTNGLTIAVSAPATDLVSAYPGADYKIWSGTSGAAPIVSGLVALVRSQFPNLDASNVINRIIQTATPQTAEDFSPVYGFGLIDPVKALTAEVRPVQENPLGSLADWIRLYRKSDAGADSATNTDDPSEIGQISAPITQSQVKDSEGFDTTQIVPIGVYVIFGILVVRSVARALRRRK</sequence>
<feature type="chain" id="PRO_5039560484" evidence="8">
    <location>
        <begin position="21"/>
        <end position="408"/>
    </location>
</feature>
<name>A0A060JNM2_9MICO</name>
<proteinExistence type="inferred from homology"/>
<reference evidence="10 11" key="1">
    <citation type="journal article" date="2014" name="Int. J. Syst. Evol. Microbiol.">
        <title>Rhodoluna lacicola gen. nov., sp. nov., a planktonic freshwater bacterium with stream-lined genome.</title>
        <authorList>
            <person name="Hahn M."/>
            <person name="Schmidt J."/>
            <person name="Taipale S.J."/>
            <person name="Doolittle W.F."/>
            <person name="Koll U."/>
        </authorList>
    </citation>
    <scope>NUCLEOTIDE SEQUENCE [LARGE SCALE GENOMIC DNA]</scope>
    <source>
        <strain evidence="10 11">MWH-Ta8</strain>
    </source>
</reference>
<comment type="similarity">
    <text evidence="1 5 6">Belongs to the peptidase S8 family.</text>
</comment>
<dbReference type="InterPro" id="IPR022398">
    <property type="entry name" value="Peptidase_S8_His-AS"/>
</dbReference>
<dbReference type="GO" id="GO:0004252">
    <property type="term" value="F:serine-type endopeptidase activity"/>
    <property type="evidence" value="ECO:0007669"/>
    <property type="project" value="UniProtKB-UniRule"/>
</dbReference>
<dbReference type="Gene3D" id="3.40.50.200">
    <property type="entry name" value="Peptidase S8/S53 domain"/>
    <property type="match status" value="1"/>
</dbReference>
<keyword evidence="4 5" id="KW-0720">Serine protease</keyword>
<evidence type="ECO:0000256" key="8">
    <source>
        <dbReference type="SAM" id="SignalP"/>
    </source>
</evidence>
<gene>
    <name evidence="10" type="ORF">Rhola_00010050</name>
</gene>
<evidence type="ECO:0000256" key="2">
    <source>
        <dbReference type="ARBA" id="ARBA00022670"/>
    </source>
</evidence>
<evidence type="ECO:0000256" key="5">
    <source>
        <dbReference type="PROSITE-ProRule" id="PRU01240"/>
    </source>
</evidence>
<dbReference type="InterPro" id="IPR050131">
    <property type="entry name" value="Peptidase_S8_subtilisin-like"/>
</dbReference>
<evidence type="ECO:0000259" key="9">
    <source>
        <dbReference type="Pfam" id="PF00082"/>
    </source>
</evidence>
<feature type="active site" description="Charge relay system" evidence="5">
    <location>
        <position position="96"/>
    </location>
</feature>
<dbReference type="GO" id="GO:0006508">
    <property type="term" value="P:proteolysis"/>
    <property type="evidence" value="ECO:0007669"/>
    <property type="project" value="UniProtKB-KW"/>
</dbReference>
<evidence type="ECO:0000313" key="11">
    <source>
        <dbReference type="Proteomes" id="UP000067708"/>
    </source>
</evidence>
<dbReference type="PROSITE" id="PS00137">
    <property type="entry name" value="SUBTILASE_HIS"/>
    <property type="match status" value="1"/>
</dbReference>
<protein>
    <submittedName>
        <fullName evidence="10">Subtilisin-like serine protease</fullName>
    </submittedName>
</protein>
<dbReference type="AlphaFoldDB" id="A0A060JNM2"/>
<evidence type="ECO:0000256" key="6">
    <source>
        <dbReference type="RuleBase" id="RU003355"/>
    </source>
</evidence>
<dbReference type="PATRIC" id="fig|529884.3.peg.967"/>
<dbReference type="Pfam" id="PF00082">
    <property type="entry name" value="Peptidase_S8"/>
    <property type="match status" value="1"/>
</dbReference>
<dbReference type="KEGG" id="rla:Rhola_00010050"/>
<feature type="signal peptide" evidence="8">
    <location>
        <begin position="1"/>
        <end position="20"/>
    </location>
</feature>
<dbReference type="EMBL" id="CP007490">
    <property type="protein sequence ID" value="AIC47804.1"/>
    <property type="molecule type" value="Genomic_DNA"/>
</dbReference>
<dbReference type="HOGENOM" id="CLU_011263_13_2_11"/>
<dbReference type="eggNOG" id="COG1404">
    <property type="taxonomic scope" value="Bacteria"/>
</dbReference>
<organism evidence="10 11">
    <name type="scientific">Rhodoluna lacicola</name>
    <dbReference type="NCBI Taxonomy" id="529884"/>
    <lineage>
        <taxon>Bacteria</taxon>
        <taxon>Bacillati</taxon>
        <taxon>Actinomycetota</taxon>
        <taxon>Actinomycetes</taxon>
        <taxon>Micrococcales</taxon>
        <taxon>Microbacteriaceae</taxon>
        <taxon>Luna cluster</taxon>
        <taxon>Luna-1 subcluster</taxon>
        <taxon>Rhodoluna</taxon>
    </lineage>
</organism>
<dbReference type="RefSeq" id="WP_051636294.1">
    <property type="nucleotide sequence ID" value="NZ_CP007490.1"/>
</dbReference>
<dbReference type="STRING" id="529884.Rhola_00010050"/>
<evidence type="ECO:0000256" key="3">
    <source>
        <dbReference type="ARBA" id="ARBA00022801"/>
    </source>
</evidence>
<dbReference type="PANTHER" id="PTHR43806:SF11">
    <property type="entry name" value="CEREVISIN-RELATED"/>
    <property type="match status" value="1"/>
</dbReference>
<keyword evidence="11" id="KW-1185">Reference proteome</keyword>
<keyword evidence="8" id="KW-0732">Signal</keyword>
<evidence type="ECO:0000256" key="1">
    <source>
        <dbReference type="ARBA" id="ARBA00011073"/>
    </source>
</evidence>
<evidence type="ECO:0000256" key="7">
    <source>
        <dbReference type="SAM" id="Phobius"/>
    </source>
</evidence>
<dbReference type="Proteomes" id="UP000067708">
    <property type="component" value="Chromosome"/>
</dbReference>
<feature type="transmembrane region" description="Helical" evidence="7">
    <location>
        <begin position="383"/>
        <end position="401"/>
    </location>
</feature>
<keyword evidence="7" id="KW-0812">Transmembrane</keyword>
<dbReference type="InterPro" id="IPR023827">
    <property type="entry name" value="Peptidase_S8_Asp-AS"/>
</dbReference>
<keyword evidence="7" id="KW-1133">Transmembrane helix</keyword>
<keyword evidence="3 5" id="KW-0378">Hydrolase</keyword>
<feature type="active site" description="Charge relay system" evidence="5">
    <location>
        <position position="58"/>
    </location>
</feature>
<keyword evidence="2 5" id="KW-0645">Protease</keyword>
<evidence type="ECO:0000256" key="4">
    <source>
        <dbReference type="ARBA" id="ARBA00022825"/>
    </source>
</evidence>
<feature type="active site" description="Charge relay system" evidence="5">
    <location>
        <position position="263"/>
    </location>
</feature>
<accession>A0A060JNM2</accession>
<dbReference type="InterPro" id="IPR023828">
    <property type="entry name" value="Peptidase_S8_Ser-AS"/>
</dbReference>
<dbReference type="InterPro" id="IPR036852">
    <property type="entry name" value="Peptidase_S8/S53_dom_sf"/>
</dbReference>
<dbReference type="PANTHER" id="PTHR43806">
    <property type="entry name" value="PEPTIDASE S8"/>
    <property type="match status" value="1"/>
</dbReference>